<dbReference type="PROSITE" id="PS51257">
    <property type="entry name" value="PROKAR_LIPOPROTEIN"/>
    <property type="match status" value="1"/>
</dbReference>
<dbReference type="InterPro" id="IPR058625">
    <property type="entry name" value="MdtA-like_BSH"/>
</dbReference>
<evidence type="ECO:0000259" key="6">
    <source>
        <dbReference type="Pfam" id="PF25967"/>
    </source>
</evidence>
<evidence type="ECO:0000259" key="5">
    <source>
        <dbReference type="Pfam" id="PF25917"/>
    </source>
</evidence>
<dbReference type="Gene3D" id="2.40.50.100">
    <property type="match status" value="1"/>
</dbReference>
<dbReference type="Gene3D" id="1.10.287.470">
    <property type="entry name" value="Helix hairpin bin"/>
    <property type="match status" value="1"/>
</dbReference>
<dbReference type="NCBIfam" id="TIGR01730">
    <property type="entry name" value="RND_mfp"/>
    <property type="match status" value="1"/>
</dbReference>
<dbReference type="AlphaFoldDB" id="A0A2T3KWD6"/>
<feature type="chain" id="PRO_5015500389" evidence="4">
    <location>
        <begin position="38"/>
        <end position="370"/>
    </location>
</feature>
<dbReference type="PRINTS" id="PR01490">
    <property type="entry name" value="RTXTOXIND"/>
</dbReference>
<comment type="similarity">
    <text evidence="2">Belongs to the membrane fusion protein (MFP) (TC 8.A.1) family.</text>
</comment>
<evidence type="ECO:0000256" key="2">
    <source>
        <dbReference type="ARBA" id="ARBA00009477"/>
    </source>
</evidence>
<dbReference type="Pfam" id="PF25917">
    <property type="entry name" value="BSH_RND"/>
    <property type="match status" value="1"/>
</dbReference>
<evidence type="ECO:0000313" key="8">
    <source>
        <dbReference type="Proteomes" id="UP000240530"/>
    </source>
</evidence>
<reference evidence="7 8" key="1">
    <citation type="submission" date="2018-03" db="EMBL/GenBank/DDBJ databases">
        <title>Whole genome sequencing of Histamine producing bacteria.</title>
        <authorList>
            <person name="Butler K."/>
        </authorList>
    </citation>
    <scope>NUCLEOTIDE SEQUENCE [LARGE SCALE GENOMIC DNA]</scope>
    <source>
        <strain evidence="7 8">Res.4.1</strain>
    </source>
</reference>
<evidence type="ECO:0000313" key="7">
    <source>
        <dbReference type="EMBL" id="PSV11722.1"/>
    </source>
</evidence>
<feature type="domain" description="Multidrug resistance protein MdtA-like barrel-sandwich hybrid" evidence="5">
    <location>
        <begin position="74"/>
        <end position="195"/>
    </location>
</feature>
<accession>A0A2T3KWD6</accession>
<feature type="signal peptide" evidence="4">
    <location>
        <begin position="1"/>
        <end position="37"/>
    </location>
</feature>
<dbReference type="PANTHER" id="PTHR30469">
    <property type="entry name" value="MULTIDRUG RESISTANCE PROTEIN MDTA"/>
    <property type="match status" value="1"/>
</dbReference>
<proteinExistence type="inferred from homology"/>
<name>A0A2T3KWD6_PHOLD</name>
<keyword evidence="3" id="KW-0813">Transport</keyword>
<comment type="caution">
    <text evidence="7">The sequence shown here is derived from an EMBL/GenBank/DDBJ whole genome shotgun (WGS) entry which is preliminary data.</text>
</comment>
<dbReference type="EMBL" id="PYNS01000005">
    <property type="protein sequence ID" value="PSV11722.1"/>
    <property type="molecule type" value="Genomic_DNA"/>
</dbReference>
<protein>
    <submittedName>
        <fullName evidence="7">Efflux RND transporter periplasmic adaptor subunit</fullName>
    </submittedName>
</protein>
<dbReference type="InterPro" id="IPR006143">
    <property type="entry name" value="RND_pump_MFP"/>
</dbReference>
<dbReference type="Gene3D" id="2.40.420.20">
    <property type="match status" value="1"/>
</dbReference>
<keyword evidence="4" id="KW-0732">Signal</keyword>
<dbReference type="Proteomes" id="UP000240530">
    <property type="component" value="Unassembled WGS sequence"/>
</dbReference>
<evidence type="ECO:0000256" key="4">
    <source>
        <dbReference type="SAM" id="SignalP"/>
    </source>
</evidence>
<feature type="domain" description="Multidrug resistance protein MdtA-like C-terminal permuted SH3" evidence="6">
    <location>
        <begin position="290"/>
        <end position="351"/>
    </location>
</feature>
<dbReference type="Pfam" id="PF25967">
    <property type="entry name" value="RND-MFP_C"/>
    <property type="match status" value="1"/>
</dbReference>
<comment type="subcellular location">
    <subcellularLocation>
        <location evidence="1">Cell envelope</location>
    </subcellularLocation>
</comment>
<dbReference type="Gene3D" id="2.40.30.170">
    <property type="match status" value="1"/>
</dbReference>
<evidence type="ECO:0000256" key="1">
    <source>
        <dbReference type="ARBA" id="ARBA00004196"/>
    </source>
</evidence>
<gene>
    <name evidence="7" type="ORF">C0W93_07485</name>
</gene>
<dbReference type="RefSeq" id="WP_107184656.1">
    <property type="nucleotide sequence ID" value="NZ_CP131574.1"/>
</dbReference>
<evidence type="ECO:0000256" key="3">
    <source>
        <dbReference type="ARBA" id="ARBA00022448"/>
    </source>
</evidence>
<dbReference type="GO" id="GO:1990281">
    <property type="term" value="C:efflux pump complex"/>
    <property type="evidence" value="ECO:0007669"/>
    <property type="project" value="TreeGrafter"/>
</dbReference>
<dbReference type="GO" id="GO:0015562">
    <property type="term" value="F:efflux transmembrane transporter activity"/>
    <property type="evidence" value="ECO:0007669"/>
    <property type="project" value="TreeGrafter"/>
</dbReference>
<dbReference type="PANTHER" id="PTHR30469:SF20">
    <property type="entry name" value="EFFLUX RND TRANSPORTER PERIPLASMIC ADAPTOR SUBUNIT"/>
    <property type="match status" value="1"/>
</dbReference>
<dbReference type="SUPFAM" id="SSF111369">
    <property type="entry name" value="HlyD-like secretion proteins"/>
    <property type="match status" value="1"/>
</dbReference>
<dbReference type="InterPro" id="IPR058627">
    <property type="entry name" value="MdtA-like_C"/>
</dbReference>
<sequence>MKTQSAMSKVASLSLTKLAVSLSVALVVLSGCGNKEAEEQVKKTIVSPALTEIVKQQANTDLSFNGVVRSAQRADLSFQVSGRVDHIFVNEGDRVTKGQLLAKLDPKDAQTVFAAAQLELSDASKAYQRGKAIYESSQAISKSDLDKLIVRFDLARNRVNEAKNKLAYTQLVAPFDGIIGRKLIDNHVQVQANNPVLTLHNIDNLEVVINITDSVMMSGMTCNKGVAEINNNPDLLLPLSLRTFSTQADPITQTYSVVLGITDTRGINILPGMAVKVSPDLKACPQENRNPIIVPLTSVVPDNKSKQFVWVVNKDNTVAKRYINVGKVNKNCITVVNGLSVGERIVIAGVSKLKPGMEVRPYTDNTQNGA</sequence>
<organism evidence="7 8">
    <name type="scientific">Photobacterium leiognathi subsp. mandapamensis</name>
    <name type="common">Photobacterium mandapamensis</name>
    <dbReference type="NCBI Taxonomy" id="48408"/>
    <lineage>
        <taxon>Bacteria</taxon>
        <taxon>Pseudomonadati</taxon>
        <taxon>Pseudomonadota</taxon>
        <taxon>Gammaproteobacteria</taxon>
        <taxon>Vibrionales</taxon>
        <taxon>Vibrionaceae</taxon>
        <taxon>Photobacterium</taxon>
    </lineage>
</organism>